<dbReference type="PANTHER" id="PTHR11076:SF34">
    <property type="entry name" value="PROTEIN UMUC"/>
    <property type="match status" value="1"/>
</dbReference>
<feature type="domain" description="UmuC" evidence="3">
    <location>
        <begin position="13"/>
        <end position="192"/>
    </location>
</feature>
<evidence type="ECO:0000256" key="2">
    <source>
        <dbReference type="HAMAP-Rule" id="MF_01113"/>
    </source>
</evidence>
<keyword evidence="2" id="KW-0460">Magnesium</keyword>
<feature type="binding site" evidence="2">
    <location>
        <position position="109"/>
    </location>
    <ligand>
        <name>Mg(2+)</name>
        <dbReference type="ChEBI" id="CHEBI:18420"/>
    </ligand>
</feature>
<comment type="subunit">
    <text evidence="2">Monomer.</text>
</comment>
<comment type="similarity">
    <text evidence="1 2">Belongs to the DNA polymerase type-Y family.</text>
</comment>
<dbReference type="InterPro" id="IPR036775">
    <property type="entry name" value="DNA_pol_Y-fam_lit_finger_sf"/>
</dbReference>
<dbReference type="InterPro" id="IPR043128">
    <property type="entry name" value="Rev_trsase/Diguanyl_cyclase"/>
</dbReference>
<keyword evidence="2" id="KW-0235">DNA replication</keyword>
<dbReference type="GO" id="GO:0003684">
    <property type="term" value="F:damaged DNA binding"/>
    <property type="evidence" value="ECO:0007669"/>
    <property type="project" value="InterPro"/>
</dbReference>
<dbReference type="InterPro" id="IPR017961">
    <property type="entry name" value="DNA_pol_Y-fam_little_finger"/>
</dbReference>
<dbReference type="InterPro" id="IPR001126">
    <property type="entry name" value="UmuC"/>
</dbReference>
<dbReference type="InterPro" id="IPR024728">
    <property type="entry name" value="PolY_HhH_motif"/>
</dbReference>
<protein>
    <recommendedName>
        <fullName evidence="2">DNA polymerase IV</fullName>
        <shortName evidence="2">Pol IV</shortName>
        <ecNumber evidence="2">2.7.7.7</ecNumber>
    </recommendedName>
</protein>
<dbReference type="InterPro" id="IPR043502">
    <property type="entry name" value="DNA/RNA_pol_sf"/>
</dbReference>
<dbReference type="GO" id="GO:0006261">
    <property type="term" value="P:DNA-templated DNA replication"/>
    <property type="evidence" value="ECO:0007669"/>
    <property type="project" value="UniProtKB-UniRule"/>
</dbReference>
<dbReference type="EC" id="2.7.7.7" evidence="2"/>
<dbReference type="SUPFAM" id="SSF100879">
    <property type="entry name" value="Lesion bypass DNA polymerase (Y-family), little finger domain"/>
    <property type="match status" value="1"/>
</dbReference>
<keyword evidence="2" id="KW-0234">DNA repair</keyword>
<dbReference type="Proteomes" id="UP000231152">
    <property type="component" value="Unassembled WGS sequence"/>
</dbReference>
<dbReference type="Gene3D" id="3.40.1170.60">
    <property type="match status" value="1"/>
</dbReference>
<comment type="cofactor">
    <cofactor evidence="2">
        <name>Mg(2+)</name>
        <dbReference type="ChEBI" id="CHEBI:18420"/>
    </cofactor>
    <text evidence="2">Binds 2 magnesium ions per subunit.</text>
</comment>
<dbReference type="GO" id="GO:0003887">
    <property type="term" value="F:DNA-directed DNA polymerase activity"/>
    <property type="evidence" value="ECO:0007669"/>
    <property type="project" value="UniProtKB-UniRule"/>
</dbReference>
<dbReference type="Pfam" id="PF00817">
    <property type="entry name" value="IMS"/>
    <property type="match status" value="1"/>
</dbReference>
<keyword evidence="2" id="KW-0479">Metal-binding</keyword>
<dbReference type="SUPFAM" id="SSF56672">
    <property type="entry name" value="DNA/RNA polymerases"/>
    <property type="match status" value="1"/>
</dbReference>
<keyword evidence="2" id="KW-0808">Transferase</keyword>
<keyword evidence="2" id="KW-0238">DNA-binding</keyword>
<dbReference type="Pfam" id="PF11798">
    <property type="entry name" value="IMS_HHH"/>
    <property type="match status" value="1"/>
</dbReference>
<dbReference type="CDD" id="cd03586">
    <property type="entry name" value="PolY_Pol_IV_kappa"/>
    <property type="match status" value="1"/>
</dbReference>
<reference evidence="4 5" key="1">
    <citation type="submission" date="2017-09" db="EMBL/GenBank/DDBJ databases">
        <title>Depth-based differentiation of microbial function through sediment-hosted aquifers and enrichment of novel symbionts in the deep terrestrial subsurface.</title>
        <authorList>
            <person name="Probst A.J."/>
            <person name="Ladd B."/>
            <person name="Jarett J.K."/>
            <person name="Geller-Mcgrath D.E."/>
            <person name="Sieber C.M."/>
            <person name="Emerson J.B."/>
            <person name="Anantharaman K."/>
            <person name="Thomas B.C."/>
            <person name="Malmstrom R."/>
            <person name="Stieglmeier M."/>
            <person name="Klingl A."/>
            <person name="Woyke T."/>
            <person name="Ryan C.M."/>
            <person name="Banfield J.F."/>
        </authorList>
    </citation>
    <scope>NUCLEOTIDE SEQUENCE [LARGE SCALE GENOMIC DNA]</scope>
    <source>
        <strain evidence="4">CG10_big_fil_rev_8_21_14_0_10_48_11</strain>
    </source>
</reference>
<dbReference type="Gene3D" id="3.30.1490.100">
    <property type="entry name" value="DNA polymerase, Y-family, little finger domain"/>
    <property type="match status" value="1"/>
</dbReference>
<dbReference type="GO" id="GO:0006281">
    <property type="term" value="P:DNA repair"/>
    <property type="evidence" value="ECO:0007669"/>
    <property type="project" value="UniProtKB-UniRule"/>
</dbReference>
<dbReference type="Gene3D" id="3.30.70.270">
    <property type="match status" value="1"/>
</dbReference>
<keyword evidence="2" id="KW-0239">DNA-directed DNA polymerase</keyword>
<comment type="caution">
    <text evidence="4">The sequence shown here is derived from an EMBL/GenBank/DDBJ whole genome shotgun (WGS) entry which is preliminary data.</text>
</comment>
<dbReference type="AlphaFoldDB" id="A0A2M8LFE2"/>
<feature type="active site" evidence="2">
    <location>
        <position position="110"/>
    </location>
</feature>
<accession>A0A2M8LFE2</accession>
<dbReference type="GO" id="GO:0009432">
    <property type="term" value="P:SOS response"/>
    <property type="evidence" value="ECO:0007669"/>
    <property type="project" value="TreeGrafter"/>
</dbReference>
<dbReference type="Pfam" id="PF11799">
    <property type="entry name" value="IMS_C"/>
    <property type="match status" value="1"/>
</dbReference>
<evidence type="ECO:0000259" key="3">
    <source>
        <dbReference type="PROSITE" id="PS50173"/>
    </source>
</evidence>
<gene>
    <name evidence="2" type="primary">dinB</name>
    <name evidence="4" type="ORF">COV04_01345</name>
</gene>
<feature type="binding site" evidence="2">
    <location>
        <position position="17"/>
    </location>
    <ligand>
        <name>Mg(2+)</name>
        <dbReference type="ChEBI" id="CHEBI:18420"/>
    </ligand>
</feature>
<feature type="site" description="Substrate discrimination" evidence="2">
    <location>
        <position position="22"/>
    </location>
</feature>
<dbReference type="GO" id="GO:0000287">
    <property type="term" value="F:magnesium ion binding"/>
    <property type="evidence" value="ECO:0007669"/>
    <property type="project" value="UniProtKB-UniRule"/>
</dbReference>
<evidence type="ECO:0000256" key="1">
    <source>
        <dbReference type="ARBA" id="ARBA00010945"/>
    </source>
</evidence>
<keyword evidence="2" id="KW-0963">Cytoplasm</keyword>
<dbReference type="EMBL" id="PFET01000005">
    <property type="protein sequence ID" value="PJE76158.1"/>
    <property type="molecule type" value="Genomic_DNA"/>
</dbReference>
<dbReference type="InterPro" id="IPR050116">
    <property type="entry name" value="DNA_polymerase-Y"/>
</dbReference>
<dbReference type="GO" id="GO:0005829">
    <property type="term" value="C:cytosol"/>
    <property type="evidence" value="ECO:0007669"/>
    <property type="project" value="TreeGrafter"/>
</dbReference>
<proteinExistence type="inferred from homology"/>
<dbReference type="GO" id="GO:0042276">
    <property type="term" value="P:error-prone translesion synthesis"/>
    <property type="evidence" value="ECO:0007669"/>
    <property type="project" value="TreeGrafter"/>
</dbReference>
<dbReference type="HAMAP" id="MF_01113">
    <property type="entry name" value="DNApol_IV"/>
    <property type="match status" value="1"/>
</dbReference>
<evidence type="ECO:0000313" key="5">
    <source>
        <dbReference type="Proteomes" id="UP000231152"/>
    </source>
</evidence>
<comment type="subcellular location">
    <subcellularLocation>
        <location evidence="2">Cytoplasm</location>
    </subcellularLocation>
</comment>
<keyword evidence="2" id="KW-0515">Mutator protein</keyword>
<dbReference type="Gene3D" id="1.10.150.20">
    <property type="entry name" value="5' to 3' exonuclease, C-terminal subdomain"/>
    <property type="match status" value="1"/>
</dbReference>
<dbReference type="InterPro" id="IPR022880">
    <property type="entry name" value="DNApol_IV"/>
</dbReference>
<dbReference type="PROSITE" id="PS50173">
    <property type="entry name" value="UMUC"/>
    <property type="match status" value="1"/>
</dbReference>
<keyword evidence="2" id="KW-0227">DNA damage</keyword>
<organism evidence="4 5">
    <name type="scientific">Candidatus Uhrbacteria bacterium CG10_big_fil_rev_8_21_14_0_10_48_11</name>
    <dbReference type="NCBI Taxonomy" id="1975037"/>
    <lineage>
        <taxon>Bacteria</taxon>
        <taxon>Candidatus Uhriibacteriota</taxon>
    </lineage>
</organism>
<keyword evidence="2" id="KW-0548">Nucleotidyltransferase</keyword>
<name>A0A2M8LFE2_9BACT</name>
<sequence>MTNWNTPQWPRAIIHIDGDAFFASCEQALHPEYRGKPVITGKERGIVAAASYEAKAFGITRGVPLWEVKNRCPEAIIVPSDYESYSLFSKRMFAIMRRFTSAVEEYSIDEAFADLTGLARPLGMGYVEIARMMQKTITQELGISVSVGIATTKVLAKLGSKYRKPNGLTAMPNDERREYLEATPVEKIWGIGPKTAAYCSKLGIKTALAFANQSSALVAQRFIKPHVALWQELNGQSVLTIETEEKTTYQSIGKTKTFSPVSSDPIFLHAQLLKNIENACIKARRHRLVASRLIVYLKTQDFRTRAIEGVLSRASAYPQDLLRVADQLFRETYEPQTMYRATGVVLTHLGPDTRVQTSLFEPPIRLEKLEQVYAAVDLLAEKFGKHTVHLLGSNVAHRAPQHARERAELPLRKQYRLKGESTRKHLSIPVLAQTLR</sequence>
<evidence type="ECO:0000313" key="4">
    <source>
        <dbReference type="EMBL" id="PJE76158.1"/>
    </source>
</evidence>
<dbReference type="PANTHER" id="PTHR11076">
    <property type="entry name" value="DNA REPAIR POLYMERASE UMUC / TRANSFERASE FAMILY MEMBER"/>
    <property type="match status" value="1"/>
</dbReference>
<comment type="catalytic activity">
    <reaction evidence="2">
        <text>DNA(n) + a 2'-deoxyribonucleoside 5'-triphosphate = DNA(n+1) + diphosphate</text>
        <dbReference type="Rhea" id="RHEA:22508"/>
        <dbReference type="Rhea" id="RHEA-COMP:17339"/>
        <dbReference type="Rhea" id="RHEA-COMP:17340"/>
        <dbReference type="ChEBI" id="CHEBI:33019"/>
        <dbReference type="ChEBI" id="CHEBI:61560"/>
        <dbReference type="ChEBI" id="CHEBI:173112"/>
        <dbReference type="EC" id="2.7.7.7"/>
    </reaction>
</comment>
<comment type="function">
    <text evidence="2">Poorly processive, error-prone DNA polymerase involved in untargeted mutagenesis. Copies undamaged DNA at stalled replication forks, which arise in vivo from mismatched or misaligned primer ends. These misaligned primers can be extended by PolIV. Exhibits no 3'-5' exonuclease (proofreading) activity. May be involved in translesional synthesis, in conjunction with the beta clamp from PolIII.</text>
</comment>